<dbReference type="PANTHER" id="PTHR43124">
    <property type="entry name" value="PURINE EFFLUX PUMP PBUE"/>
    <property type="match status" value="1"/>
</dbReference>
<dbReference type="OrthoDB" id="9807274at2"/>
<dbReference type="EMBL" id="MZXV01000017">
    <property type="protein sequence ID" value="PZV38870.1"/>
    <property type="molecule type" value="Genomic_DNA"/>
</dbReference>
<dbReference type="AlphaFoldDB" id="A0A2W7C6R2"/>
<feature type="transmembrane region" description="Helical" evidence="6">
    <location>
        <begin position="343"/>
        <end position="365"/>
    </location>
</feature>
<feature type="transmembrane region" description="Helical" evidence="6">
    <location>
        <begin position="287"/>
        <end position="304"/>
    </location>
</feature>
<comment type="subcellular location">
    <subcellularLocation>
        <location evidence="1">Cell membrane</location>
        <topology evidence="1">Multi-pass membrane protein</topology>
    </subcellularLocation>
</comment>
<organism evidence="8 9">
    <name type="scientific">Mesorhizobium kowhaii</name>
    <dbReference type="NCBI Taxonomy" id="1300272"/>
    <lineage>
        <taxon>Bacteria</taxon>
        <taxon>Pseudomonadati</taxon>
        <taxon>Pseudomonadota</taxon>
        <taxon>Alphaproteobacteria</taxon>
        <taxon>Hyphomicrobiales</taxon>
        <taxon>Phyllobacteriaceae</taxon>
        <taxon>Mesorhizobium</taxon>
    </lineage>
</organism>
<feature type="transmembrane region" description="Helical" evidence="6">
    <location>
        <begin position="221"/>
        <end position="245"/>
    </location>
</feature>
<feature type="transmembrane region" description="Helical" evidence="6">
    <location>
        <begin position="82"/>
        <end position="106"/>
    </location>
</feature>
<feature type="transmembrane region" description="Helical" evidence="6">
    <location>
        <begin position="151"/>
        <end position="169"/>
    </location>
</feature>
<dbReference type="InterPro" id="IPR020846">
    <property type="entry name" value="MFS_dom"/>
</dbReference>
<evidence type="ECO:0000256" key="4">
    <source>
        <dbReference type="ARBA" id="ARBA00022989"/>
    </source>
</evidence>
<feature type="transmembrane region" description="Helical" evidence="6">
    <location>
        <begin position="175"/>
        <end position="193"/>
    </location>
</feature>
<evidence type="ECO:0000313" key="8">
    <source>
        <dbReference type="EMBL" id="PZV38870.1"/>
    </source>
</evidence>
<evidence type="ECO:0000256" key="3">
    <source>
        <dbReference type="ARBA" id="ARBA00022692"/>
    </source>
</evidence>
<feature type="domain" description="Major facilitator superfamily (MFS) profile" evidence="7">
    <location>
        <begin position="16"/>
        <end position="401"/>
    </location>
</feature>
<proteinExistence type="predicted"/>
<evidence type="ECO:0000256" key="5">
    <source>
        <dbReference type="ARBA" id="ARBA00023136"/>
    </source>
</evidence>
<dbReference type="InterPro" id="IPR036259">
    <property type="entry name" value="MFS_trans_sf"/>
</dbReference>
<comment type="caution">
    <text evidence="8">The sequence shown here is derived from an EMBL/GenBank/DDBJ whole genome shotgun (WGS) entry which is preliminary data.</text>
</comment>
<accession>A0A2W7C6R2</accession>
<keyword evidence="3 6" id="KW-0812">Transmembrane</keyword>
<protein>
    <recommendedName>
        <fullName evidence="7">Major facilitator superfamily (MFS) profile domain-containing protein</fullName>
    </recommendedName>
</protein>
<dbReference type="GO" id="GO:0022857">
    <property type="term" value="F:transmembrane transporter activity"/>
    <property type="evidence" value="ECO:0007669"/>
    <property type="project" value="InterPro"/>
</dbReference>
<keyword evidence="4 6" id="KW-1133">Transmembrane helix</keyword>
<reference evidence="9" key="1">
    <citation type="submission" date="2017-03" db="EMBL/GenBank/DDBJ databases">
        <authorList>
            <person name="Safronova V.I."/>
            <person name="Sazanova A.L."/>
            <person name="Chirak E.R."/>
        </authorList>
    </citation>
    <scope>NUCLEOTIDE SEQUENCE [LARGE SCALE GENOMIC DNA]</scope>
    <source>
        <strain evidence="9">Ach-343</strain>
    </source>
</reference>
<dbReference type="PANTHER" id="PTHR43124:SF3">
    <property type="entry name" value="CHLORAMPHENICOL EFFLUX PUMP RV0191"/>
    <property type="match status" value="1"/>
</dbReference>
<dbReference type="PROSITE" id="PS00217">
    <property type="entry name" value="SUGAR_TRANSPORT_2"/>
    <property type="match status" value="1"/>
</dbReference>
<evidence type="ECO:0000313" key="9">
    <source>
        <dbReference type="Proteomes" id="UP000248616"/>
    </source>
</evidence>
<feature type="transmembrane region" description="Helical" evidence="6">
    <location>
        <begin position="377"/>
        <end position="396"/>
    </location>
</feature>
<dbReference type="Proteomes" id="UP000248616">
    <property type="component" value="Unassembled WGS sequence"/>
</dbReference>
<dbReference type="Gene3D" id="1.20.1250.20">
    <property type="entry name" value="MFS general substrate transporter like domains"/>
    <property type="match status" value="2"/>
</dbReference>
<keyword evidence="5 6" id="KW-0472">Membrane</keyword>
<dbReference type="GO" id="GO:0005886">
    <property type="term" value="C:plasma membrane"/>
    <property type="evidence" value="ECO:0007669"/>
    <property type="project" value="UniProtKB-SubCell"/>
</dbReference>
<dbReference type="SUPFAM" id="SSF103473">
    <property type="entry name" value="MFS general substrate transporter"/>
    <property type="match status" value="1"/>
</dbReference>
<dbReference type="Pfam" id="PF07690">
    <property type="entry name" value="MFS_1"/>
    <property type="match status" value="1"/>
</dbReference>
<feature type="transmembrane region" description="Helical" evidence="6">
    <location>
        <begin position="257"/>
        <end position="275"/>
    </location>
</feature>
<dbReference type="InterPro" id="IPR011701">
    <property type="entry name" value="MFS"/>
</dbReference>
<keyword evidence="2" id="KW-1003">Cell membrane</keyword>
<dbReference type="InterPro" id="IPR050189">
    <property type="entry name" value="MFS_Efflux_Transporters"/>
</dbReference>
<keyword evidence="9" id="KW-1185">Reference proteome</keyword>
<feature type="transmembrane region" description="Helical" evidence="6">
    <location>
        <begin position="12"/>
        <end position="29"/>
    </location>
</feature>
<name>A0A2W7C6R2_9HYPH</name>
<evidence type="ECO:0000259" key="7">
    <source>
        <dbReference type="PROSITE" id="PS50850"/>
    </source>
</evidence>
<feature type="transmembrane region" description="Helical" evidence="6">
    <location>
        <begin position="310"/>
        <end position="331"/>
    </location>
</feature>
<gene>
    <name evidence="8" type="ORF">B5V02_09060</name>
</gene>
<evidence type="ECO:0000256" key="2">
    <source>
        <dbReference type="ARBA" id="ARBA00022475"/>
    </source>
</evidence>
<evidence type="ECO:0000256" key="1">
    <source>
        <dbReference type="ARBA" id="ARBA00004651"/>
    </source>
</evidence>
<dbReference type="PROSITE" id="PS50850">
    <property type="entry name" value="MFS"/>
    <property type="match status" value="1"/>
</dbReference>
<sequence>MMTEAARPTVRYQWMLAGLLSLNFGVVFFDRNALSFLMPFIKPELQLSNTEVGAFTSALSLSWALSCLLVGRVSDALGKRKLILVMCTLCFSCTSFLSGLAGSFFALLAARLLMGVAEGGVMPISQALIVQEVDPLRRGLAMGVMQNFGSNLLGNFFAPLILVAVSLSFGWRNAFFLAGLPGLVMAGLLILLVKDPPSAPSNGRKTRKTGALLEMLSDRNVLLCMMMSVFLVGFIMVFGAFMPLVLLSDQTIDQTTMSWLMATFGLASMLYSVLVPGGSDVAGRKPVIVAMAALGALLPLGVLFADGTLWHLFVLFALGAVITGVFPIVMATVPSESVSPLHLATVLGLAMGVGEFIGGVFTPMIAGAAADSFGLTAALWILVALSLLVASCGLFLRETAPAVLARRVGDHKKLSID</sequence>
<evidence type="ECO:0000256" key="6">
    <source>
        <dbReference type="SAM" id="Phobius"/>
    </source>
</evidence>
<dbReference type="InterPro" id="IPR005829">
    <property type="entry name" value="Sugar_transporter_CS"/>
</dbReference>